<proteinExistence type="inferred from homology"/>
<evidence type="ECO:0000313" key="4">
    <source>
        <dbReference type="EMBL" id="QHX42485.1"/>
    </source>
</evidence>
<dbReference type="Proteomes" id="UP000464374">
    <property type="component" value="Chromosome"/>
</dbReference>
<dbReference type="Pfam" id="PF01547">
    <property type="entry name" value="SBP_bac_1"/>
    <property type="match status" value="1"/>
</dbReference>
<dbReference type="PANTHER" id="PTHR43649:SF12">
    <property type="entry name" value="DIACETYLCHITOBIOSE BINDING PROTEIN DASA"/>
    <property type="match status" value="1"/>
</dbReference>
<name>A0A6P1XYS3_9SPIR</name>
<dbReference type="CDD" id="cd13581">
    <property type="entry name" value="PBP2_AlgQ_like_2"/>
    <property type="match status" value="1"/>
</dbReference>
<sequence>MKRITGIVCATALIACVIISGCKASETAEKGKYTPKGTYPIVTEPITVNIMVAQPPCVEDFNTNEFSKFMEEKTGVKVNWIMVPEQAAAEKLPLTLAGGDLPDAFLGMGIGFKEETTYGTEEKLFMPLNKYYSDGTLPNLTKALEDFPGAMGFMTMTDGNIYSLPRLEVCYHCTNAAKMFVYKPFLDKLGLKVPETIDEFYDTLVAIRDNDPNGNGKKDEIPLAGSIIGWNDQVERFIINSFIYCDLDTNISAGAEGNVGYLLNDKKIDTAVNKPAYREALQFINKLYKEGLIYNGSFTQDSSQLTQLVESSAQPVVGFVAGGWRGQFSSLSGERFLHFQAIAPLQGLHGVREAVNFLSVPGTGALVLSSKTPHAEAILRYFDYMYSTEGTLKQKYGNEGDAWAWAAEGDVGLDGQKAIWKQLKPWNDKDPQNVTFIQGQTIAEISSFRLGQAVDLSGDYYAPKNLEKVLYDETHNLYKPYADVNKEVPPLKYTAEEIEKFSTVKQELANYIRQSAVKFMVGTMDINSDTEWDNYLKNLDKLQLSAVLENMQGAYNRQYK</sequence>
<evidence type="ECO:0000256" key="2">
    <source>
        <dbReference type="ARBA" id="ARBA00008520"/>
    </source>
</evidence>
<gene>
    <name evidence="4" type="ORF">GWP43_02395</name>
</gene>
<dbReference type="EMBL" id="CP048020">
    <property type="protein sequence ID" value="QHX42485.1"/>
    <property type="molecule type" value="Genomic_DNA"/>
</dbReference>
<dbReference type="InterPro" id="IPR006059">
    <property type="entry name" value="SBP"/>
</dbReference>
<comment type="subcellular location">
    <subcellularLocation>
        <location evidence="1">Periplasm</location>
    </subcellularLocation>
</comment>
<keyword evidence="3" id="KW-0732">Signal</keyword>
<reference evidence="4 5" key="1">
    <citation type="submission" date="2020-01" db="EMBL/GenBank/DDBJ databases">
        <title>Complete genome sequence of a human oral phylogroup 1 Treponema sp. strain ATCC 700766, originally isolated from periodontitis dental plaque.</title>
        <authorList>
            <person name="Chan Y."/>
            <person name="Huo Y.-B."/>
            <person name="Yu X.-L."/>
            <person name="Zeng H."/>
            <person name="Leung W.-K."/>
            <person name="Watt R.M."/>
        </authorList>
    </citation>
    <scope>NUCLEOTIDE SEQUENCE [LARGE SCALE GENOMIC DNA]</scope>
    <source>
        <strain evidence="4 5">OMZ 804</strain>
    </source>
</reference>
<accession>A0A6P1XYS3</accession>
<dbReference type="PROSITE" id="PS51257">
    <property type="entry name" value="PROKAR_LIPOPROTEIN"/>
    <property type="match status" value="1"/>
</dbReference>
<evidence type="ECO:0000256" key="1">
    <source>
        <dbReference type="ARBA" id="ARBA00004418"/>
    </source>
</evidence>
<organism evidence="4 5">
    <name type="scientific">Treponema vincentii</name>
    <dbReference type="NCBI Taxonomy" id="69710"/>
    <lineage>
        <taxon>Bacteria</taxon>
        <taxon>Pseudomonadati</taxon>
        <taxon>Spirochaetota</taxon>
        <taxon>Spirochaetia</taxon>
        <taxon>Spirochaetales</taxon>
        <taxon>Treponemataceae</taxon>
        <taxon>Treponema</taxon>
    </lineage>
</organism>
<dbReference type="Gene3D" id="3.40.190.10">
    <property type="entry name" value="Periplasmic binding protein-like II"/>
    <property type="match status" value="2"/>
</dbReference>
<dbReference type="InterPro" id="IPR050490">
    <property type="entry name" value="Bact_solute-bd_prot1"/>
</dbReference>
<dbReference type="KEGG" id="trz:GWP43_02395"/>
<feature type="chain" id="PRO_5026937986" evidence="3">
    <location>
        <begin position="25"/>
        <end position="560"/>
    </location>
</feature>
<dbReference type="GO" id="GO:0042597">
    <property type="term" value="C:periplasmic space"/>
    <property type="evidence" value="ECO:0007669"/>
    <property type="project" value="UniProtKB-SubCell"/>
</dbReference>
<dbReference type="SUPFAM" id="SSF53850">
    <property type="entry name" value="Periplasmic binding protein-like II"/>
    <property type="match status" value="1"/>
</dbReference>
<dbReference type="PANTHER" id="PTHR43649">
    <property type="entry name" value="ARABINOSE-BINDING PROTEIN-RELATED"/>
    <property type="match status" value="1"/>
</dbReference>
<evidence type="ECO:0000313" key="5">
    <source>
        <dbReference type="Proteomes" id="UP000464374"/>
    </source>
</evidence>
<evidence type="ECO:0000256" key="3">
    <source>
        <dbReference type="SAM" id="SignalP"/>
    </source>
</evidence>
<comment type="similarity">
    <text evidence="2">Belongs to the bacterial solute-binding protein 1 family.</text>
</comment>
<dbReference type="AlphaFoldDB" id="A0A6P1XYS3"/>
<protein>
    <submittedName>
        <fullName evidence="4">Extracellular solute-binding protein</fullName>
    </submittedName>
</protein>
<feature type="signal peptide" evidence="3">
    <location>
        <begin position="1"/>
        <end position="24"/>
    </location>
</feature>
<dbReference type="RefSeq" id="WP_162662408.1">
    <property type="nucleotide sequence ID" value="NZ_CP048020.1"/>
</dbReference>